<dbReference type="PANTHER" id="PTHR20951">
    <property type="entry name" value="C13ORF1 PROTEIN-RELATED"/>
    <property type="match status" value="1"/>
</dbReference>
<dbReference type="SMART" id="SM00449">
    <property type="entry name" value="SPRY"/>
    <property type="match status" value="1"/>
</dbReference>
<dbReference type="Proteomes" id="UP001163046">
    <property type="component" value="Unassembled WGS sequence"/>
</dbReference>
<protein>
    <submittedName>
        <fullName evidence="2">SPRY domain-containing protein 7</fullName>
    </submittedName>
</protein>
<name>A0A9X0D8C7_9CNID</name>
<dbReference type="PANTHER" id="PTHR20951:SF2">
    <property type="entry name" value="SPRY DOMAIN-CONTAINING PROTEIN 7"/>
    <property type="match status" value="1"/>
</dbReference>
<dbReference type="CDD" id="cd12880">
    <property type="entry name" value="SPRYD7"/>
    <property type="match status" value="1"/>
</dbReference>
<evidence type="ECO:0000313" key="3">
    <source>
        <dbReference type="Proteomes" id="UP001163046"/>
    </source>
</evidence>
<proteinExistence type="predicted"/>
<dbReference type="InterPro" id="IPR035766">
    <property type="entry name" value="SPRYD7"/>
</dbReference>
<sequence>MDACGLGILCCLRRYQQPRNPQPREVPRVQLDTGHMGNEVVIVKSGKRICGSGAALANAAILQNKCYFEMKIQSGGAWGVGLATKRCDLNKIPLGSNTESWVLRSDGSVVHNGIVRHRIRELPEEGDMLACTYDHVELNFYHNGKHLHCPLTGMKGTVYPVFYVDDGSIIDVNFCDFVYHAPEGFQKIMFEKSLL</sequence>
<dbReference type="InterPro" id="IPR013320">
    <property type="entry name" value="ConA-like_dom_sf"/>
</dbReference>
<gene>
    <name evidence="2" type="primary">SPRYD7</name>
    <name evidence="2" type="ORF">OS493_026186</name>
</gene>
<evidence type="ECO:0000259" key="1">
    <source>
        <dbReference type="SMART" id="SM00449"/>
    </source>
</evidence>
<dbReference type="Gene3D" id="2.60.120.920">
    <property type="match status" value="1"/>
</dbReference>
<dbReference type="AlphaFoldDB" id="A0A9X0D8C7"/>
<dbReference type="EMBL" id="MU825418">
    <property type="protein sequence ID" value="KAJ7390311.1"/>
    <property type="molecule type" value="Genomic_DNA"/>
</dbReference>
<dbReference type="SUPFAM" id="SSF49899">
    <property type="entry name" value="Concanavalin A-like lectins/glucanases"/>
    <property type="match status" value="1"/>
</dbReference>
<reference evidence="2" key="1">
    <citation type="submission" date="2023-01" db="EMBL/GenBank/DDBJ databases">
        <title>Genome assembly of the deep-sea coral Lophelia pertusa.</title>
        <authorList>
            <person name="Herrera S."/>
            <person name="Cordes E."/>
        </authorList>
    </citation>
    <scope>NUCLEOTIDE SEQUENCE</scope>
    <source>
        <strain evidence="2">USNM1676648</strain>
        <tissue evidence="2">Polyp</tissue>
    </source>
</reference>
<dbReference type="InterPro" id="IPR003877">
    <property type="entry name" value="SPRY_dom"/>
</dbReference>
<comment type="caution">
    <text evidence="2">The sequence shown here is derived from an EMBL/GenBank/DDBJ whole genome shotgun (WGS) entry which is preliminary data.</text>
</comment>
<feature type="domain" description="SPRY" evidence="1">
    <location>
        <begin position="63"/>
        <end position="178"/>
    </location>
</feature>
<accession>A0A9X0D8C7</accession>
<evidence type="ECO:0000313" key="2">
    <source>
        <dbReference type="EMBL" id="KAJ7390311.1"/>
    </source>
</evidence>
<dbReference type="InterPro" id="IPR043136">
    <property type="entry name" value="B30.2/SPRY_sf"/>
</dbReference>
<keyword evidence="3" id="KW-1185">Reference proteome</keyword>
<dbReference type="Pfam" id="PF00622">
    <property type="entry name" value="SPRY"/>
    <property type="match status" value="1"/>
</dbReference>
<organism evidence="2 3">
    <name type="scientific">Desmophyllum pertusum</name>
    <dbReference type="NCBI Taxonomy" id="174260"/>
    <lineage>
        <taxon>Eukaryota</taxon>
        <taxon>Metazoa</taxon>
        <taxon>Cnidaria</taxon>
        <taxon>Anthozoa</taxon>
        <taxon>Hexacorallia</taxon>
        <taxon>Scleractinia</taxon>
        <taxon>Caryophylliina</taxon>
        <taxon>Caryophylliidae</taxon>
        <taxon>Desmophyllum</taxon>
    </lineage>
</organism>
<dbReference type="OrthoDB" id="40953at2759"/>